<keyword evidence="2" id="KW-0378">Hydrolase</keyword>
<evidence type="ECO:0000313" key="7">
    <source>
        <dbReference type="EMBL" id="CAE8653688.1"/>
    </source>
</evidence>
<keyword evidence="8" id="KW-1185">Reference proteome</keyword>
<accession>A0A813H0Q4</accession>
<dbReference type="EMBL" id="CAJNNV010030064">
    <property type="protein sequence ID" value="CAE8631219.1"/>
    <property type="molecule type" value="Genomic_DNA"/>
</dbReference>
<evidence type="ECO:0000256" key="4">
    <source>
        <dbReference type="ARBA" id="ARBA00022840"/>
    </source>
</evidence>
<evidence type="ECO:0000313" key="8">
    <source>
        <dbReference type="Proteomes" id="UP000654075"/>
    </source>
</evidence>
<name>A0A813H0Q4_POLGL</name>
<gene>
    <name evidence="6" type="ORF">PGLA1383_LOCUS47350</name>
    <name evidence="7" type="ORF">PGLA2088_LOCUS10551</name>
</gene>
<dbReference type="EMBL" id="CAJNNW010011863">
    <property type="protein sequence ID" value="CAE8653688.1"/>
    <property type="molecule type" value="Genomic_DNA"/>
</dbReference>
<sequence length="189" mass="20557">MGGSTVGGLVGYKVSGDSAVDSRRTRLLFVTTGYLLQVLVNDPGQIHRFSHIILDEAHERSVDADLLSLVLKLQLQHKMADFKVIVMSATLQGGIFARYFQDEGDRSSPPPPIFVGVKRYHLDILYLDDLPALKSIVDRQELAVGASSQWVLVAILSRTGLEGLNSGLQGFRSAINAAEQRRVRGPGSG</sequence>
<keyword evidence="3" id="KW-0347">Helicase</keyword>
<dbReference type="PANTHER" id="PTHR18934:SF237">
    <property type="entry name" value="ATP-DEPENDENT DNA_RNA HELICASE DHX36"/>
    <property type="match status" value="1"/>
</dbReference>
<reference evidence="6" key="1">
    <citation type="submission" date="2021-02" db="EMBL/GenBank/DDBJ databases">
        <authorList>
            <person name="Dougan E. K."/>
            <person name="Rhodes N."/>
            <person name="Thang M."/>
            <person name="Chan C."/>
        </authorList>
    </citation>
    <scope>NUCLEOTIDE SEQUENCE</scope>
</reference>
<dbReference type="InterPro" id="IPR014001">
    <property type="entry name" value="Helicase_ATP-bd"/>
</dbReference>
<dbReference type="SUPFAM" id="SSF52540">
    <property type="entry name" value="P-loop containing nucleoside triphosphate hydrolases"/>
    <property type="match status" value="1"/>
</dbReference>
<comment type="caution">
    <text evidence="6">The sequence shown here is derived from an EMBL/GenBank/DDBJ whole genome shotgun (WGS) entry which is preliminary data.</text>
</comment>
<dbReference type="AlphaFoldDB" id="A0A813H0Q4"/>
<feature type="domain" description="Helicase ATP-binding" evidence="5">
    <location>
        <begin position="1"/>
        <end position="109"/>
    </location>
</feature>
<evidence type="ECO:0000259" key="5">
    <source>
        <dbReference type="PROSITE" id="PS51192"/>
    </source>
</evidence>
<dbReference type="InterPro" id="IPR027417">
    <property type="entry name" value="P-loop_NTPase"/>
</dbReference>
<dbReference type="InterPro" id="IPR002464">
    <property type="entry name" value="DNA/RNA_helicase_DEAH_CS"/>
</dbReference>
<evidence type="ECO:0000256" key="3">
    <source>
        <dbReference type="ARBA" id="ARBA00022806"/>
    </source>
</evidence>
<dbReference type="GO" id="GO:0005524">
    <property type="term" value="F:ATP binding"/>
    <property type="evidence" value="ECO:0007669"/>
    <property type="project" value="UniProtKB-KW"/>
</dbReference>
<dbReference type="GO" id="GO:0003723">
    <property type="term" value="F:RNA binding"/>
    <property type="evidence" value="ECO:0007669"/>
    <property type="project" value="TreeGrafter"/>
</dbReference>
<evidence type="ECO:0000256" key="2">
    <source>
        <dbReference type="ARBA" id="ARBA00022801"/>
    </source>
</evidence>
<dbReference type="GO" id="GO:0005634">
    <property type="term" value="C:nucleus"/>
    <property type="evidence" value="ECO:0007669"/>
    <property type="project" value="TreeGrafter"/>
</dbReference>
<organism evidence="6 8">
    <name type="scientific">Polarella glacialis</name>
    <name type="common">Dinoflagellate</name>
    <dbReference type="NCBI Taxonomy" id="89957"/>
    <lineage>
        <taxon>Eukaryota</taxon>
        <taxon>Sar</taxon>
        <taxon>Alveolata</taxon>
        <taxon>Dinophyceae</taxon>
        <taxon>Suessiales</taxon>
        <taxon>Suessiaceae</taxon>
        <taxon>Polarella</taxon>
    </lineage>
</organism>
<dbReference type="GO" id="GO:0016787">
    <property type="term" value="F:hydrolase activity"/>
    <property type="evidence" value="ECO:0007669"/>
    <property type="project" value="UniProtKB-KW"/>
</dbReference>
<dbReference type="GO" id="GO:0004386">
    <property type="term" value="F:helicase activity"/>
    <property type="evidence" value="ECO:0007669"/>
    <property type="project" value="UniProtKB-KW"/>
</dbReference>
<dbReference type="Gene3D" id="3.40.50.300">
    <property type="entry name" value="P-loop containing nucleotide triphosphate hydrolases"/>
    <property type="match status" value="1"/>
</dbReference>
<evidence type="ECO:0000256" key="1">
    <source>
        <dbReference type="ARBA" id="ARBA00022741"/>
    </source>
</evidence>
<keyword evidence="1" id="KW-0547">Nucleotide-binding</keyword>
<dbReference type="OrthoDB" id="447956at2759"/>
<keyword evidence="4" id="KW-0067">ATP-binding</keyword>
<dbReference type="PROSITE" id="PS00690">
    <property type="entry name" value="DEAH_ATP_HELICASE"/>
    <property type="match status" value="1"/>
</dbReference>
<dbReference type="Pfam" id="PF00270">
    <property type="entry name" value="DEAD"/>
    <property type="match status" value="1"/>
</dbReference>
<proteinExistence type="predicted"/>
<dbReference type="Proteomes" id="UP000626109">
    <property type="component" value="Unassembled WGS sequence"/>
</dbReference>
<protein>
    <recommendedName>
        <fullName evidence="5">Helicase ATP-binding domain-containing protein</fullName>
    </recommendedName>
</protein>
<dbReference type="PROSITE" id="PS51192">
    <property type="entry name" value="HELICASE_ATP_BIND_1"/>
    <property type="match status" value="1"/>
</dbReference>
<dbReference type="PANTHER" id="PTHR18934">
    <property type="entry name" value="ATP-DEPENDENT RNA HELICASE"/>
    <property type="match status" value="1"/>
</dbReference>
<evidence type="ECO:0000313" key="6">
    <source>
        <dbReference type="EMBL" id="CAE8631219.1"/>
    </source>
</evidence>
<dbReference type="Proteomes" id="UP000654075">
    <property type="component" value="Unassembled WGS sequence"/>
</dbReference>
<dbReference type="InterPro" id="IPR011545">
    <property type="entry name" value="DEAD/DEAH_box_helicase_dom"/>
</dbReference>
<dbReference type="CDD" id="cd17917">
    <property type="entry name" value="DEXHc_RHA-like"/>
    <property type="match status" value="1"/>
</dbReference>